<name>A0A7I9VPQ6_9BACT</name>
<keyword evidence="2" id="KW-1185">Reference proteome</keyword>
<dbReference type="RefSeq" id="WP_176066854.1">
    <property type="nucleotide sequence ID" value="NZ_BJTG01000007.1"/>
</dbReference>
<accession>A0A7I9VPQ6</accession>
<proteinExistence type="predicted"/>
<protein>
    <submittedName>
        <fullName evidence="1">Uncharacterized protein</fullName>
    </submittedName>
</protein>
<evidence type="ECO:0000313" key="1">
    <source>
        <dbReference type="EMBL" id="GEJ58375.1"/>
    </source>
</evidence>
<sequence>MGPKDVQLLGRVALERAVRLGDIAPEAPAPAPAADADVRCPGCGASLCDATRRALFVGMVLRCGCGEKARVERAP</sequence>
<comment type="caution">
    <text evidence="1">The sequence shown here is derived from an EMBL/GenBank/DDBJ whole genome shotgun (WGS) entry which is preliminary data.</text>
</comment>
<organism evidence="1 2">
    <name type="scientific">Anaeromyxobacter diazotrophicus</name>
    <dbReference type="NCBI Taxonomy" id="2590199"/>
    <lineage>
        <taxon>Bacteria</taxon>
        <taxon>Pseudomonadati</taxon>
        <taxon>Myxococcota</taxon>
        <taxon>Myxococcia</taxon>
        <taxon>Myxococcales</taxon>
        <taxon>Cystobacterineae</taxon>
        <taxon>Anaeromyxobacteraceae</taxon>
        <taxon>Anaeromyxobacter</taxon>
    </lineage>
</organism>
<evidence type="ECO:0000313" key="2">
    <source>
        <dbReference type="Proteomes" id="UP000503640"/>
    </source>
</evidence>
<dbReference type="Proteomes" id="UP000503640">
    <property type="component" value="Unassembled WGS sequence"/>
</dbReference>
<gene>
    <name evidence="1" type="ORF">AMYX_31160</name>
</gene>
<dbReference type="AlphaFoldDB" id="A0A7I9VPQ6"/>
<dbReference type="EMBL" id="BJTG01000007">
    <property type="protein sequence ID" value="GEJ58375.1"/>
    <property type="molecule type" value="Genomic_DNA"/>
</dbReference>
<reference evidence="2" key="1">
    <citation type="journal article" date="2020" name="Appl. Environ. Microbiol.">
        <title>Diazotrophic Anaeromyxobacter Isolates from Soils.</title>
        <authorList>
            <person name="Masuda Y."/>
            <person name="Yamanaka H."/>
            <person name="Xu Z.X."/>
            <person name="Shiratori Y."/>
            <person name="Aono T."/>
            <person name="Amachi S."/>
            <person name="Senoo K."/>
            <person name="Itoh H."/>
        </authorList>
    </citation>
    <scope>NUCLEOTIDE SEQUENCE [LARGE SCALE GENOMIC DNA]</scope>
    <source>
        <strain evidence="2">R267</strain>
    </source>
</reference>